<dbReference type="Pfam" id="PF07194">
    <property type="entry name" value="P2"/>
    <property type="match status" value="1"/>
</dbReference>
<dbReference type="GeneID" id="63147080"/>
<evidence type="ECO:0000256" key="3">
    <source>
        <dbReference type="ARBA" id="ARBA00021495"/>
    </source>
</evidence>
<dbReference type="InterPro" id="IPR008207">
    <property type="entry name" value="Sig_transdc_His_kin_Hpt_dom"/>
</dbReference>
<dbReference type="InterPro" id="IPR037006">
    <property type="entry name" value="CheA-like_homodim_sf"/>
</dbReference>
<dbReference type="InterPro" id="IPR051315">
    <property type="entry name" value="Bact_Chemotaxis_CheA"/>
</dbReference>
<dbReference type="EMBL" id="NGJX01000011">
    <property type="protein sequence ID" value="RSU00782.1"/>
    <property type="molecule type" value="Genomic_DNA"/>
</dbReference>
<accession>A0A369ASF0</accession>
<dbReference type="GO" id="GO:0006935">
    <property type="term" value="P:chemotaxis"/>
    <property type="evidence" value="ECO:0007669"/>
    <property type="project" value="UniProtKB-KW"/>
</dbReference>
<dbReference type="SMART" id="SM01231">
    <property type="entry name" value="H-kinase_dim"/>
    <property type="match status" value="1"/>
</dbReference>
<evidence type="ECO:0000256" key="6">
    <source>
        <dbReference type="ARBA" id="ARBA00022679"/>
    </source>
</evidence>
<reference evidence="11 12" key="1">
    <citation type="submission" date="2017-05" db="EMBL/GenBank/DDBJ databases">
        <title>Vagococcus spp. assemblies.</title>
        <authorList>
            <person name="Gulvik C.A."/>
        </authorList>
    </citation>
    <scope>NUCLEOTIDE SEQUENCE [LARGE SCALE GENOMIC DNA]</scope>
    <source>
        <strain evidence="11 12">NCFB 2497</strain>
    </source>
</reference>
<evidence type="ECO:0000256" key="4">
    <source>
        <dbReference type="ARBA" id="ARBA00022500"/>
    </source>
</evidence>
<dbReference type="FunFam" id="3.30.565.10:FF:000016">
    <property type="entry name" value="Chemotaxis protein CheA, putative"/>
    <property type="match status" value="1"/>
</dbReference>
<keyword evidence="8" id="KW-0418">Kinase</keyword>
<dbReference type="AlphaFoldDB" id="A0A369ASF0"/>
<dbReference type="InterPro" id="IPR037052">
    <property type="entry name" value="CheA-like_P2_sf"/>
</dbReference>
<dbReference type="RefSeq" id="WP_114290176.1">
    <property type="nucleotide sequence ID" value="NZ_NGJX01000011.1"/>
</dbReference>
<comment type="caution">
    <text evidence="11">The sequence shown here is derived from an EMBL/GenBank/DDBJ whole genome shotgun (WGS) entry which is preliminary data.</text>
</comment>
<dbReference type="SMART" id="SM00387">
    <property type="entry name" value="HATPase_c"/>
    <property type="match status" value="1"/>
</dbReference>
<keyword evidence="5" id="KW-0597">Phosphoprotein</keyword>
<dbReference type="InterPro" id="IPR003594">
    <property type="entry name" value="HATPase_dom"/>
</dbReference>
<dbReference type="InterPro" id="IPR010808">
    <property type="entry name" value="CheA_P2-bd"/>
</dbReference>
<dbReference type="SUPFAM" id="SSF47226">
    <property type="entry name" value="Histidine-containing phosphotransfer domain, HPT domain"/>
    <property type="match status" value="1"/>
</dbReference>
<dbReference type="Gene3D" id="3.30.70.1110">
    <property type="entry name" value="Histidine kinase CheA-like, P2 response regulator-binding domain"/>
    <property type="match status" value="1"/>
</dbReference>
<protein>
    <recommendedName>
        <fullName evidence="3">Chemotaxis protein CheA</fullName>
        <ecNumber evidence="2">2.7.13.3</ecNumber>
    </recommendedName>
</protein>
<evidence type="ECO:0000256" key="2">
    <source>
        <dbReference type="ARBA" id="ARBA00012438"/>
    </source>
</evidence>
<keyword evidence="9" id="KW-0067">ATP-binding</keyword>
<dbReference type="GO" id="GO:0000155">
    <property type="term" value="F:phosphorelay sensor kinase activity"/>
    <property type="evidence" value="ECO:0007669"/>
    <property type="project" value="InterPro"/>
</dbReference>
<dbReference type="PROSITE" id="PS50894">
    <property type="entry name" value="HPT"/>
    <property type="match status" value="1"/>
</dbReference>
<dbReference type="SMART" id="SM00260">
    <property type="entry name" value="CheW"/>
    <property type="match status" value="1"/>
</dbReference>
<dbReference type="SUPFAM" id="SSF47384">
    <property type="entry name" value="Homodimeric domain of signal transducing histidine kinase"/>
    <property type="match status" value="1"/>
</dbReference>
<dbReference type="OrthoDB" id="9803176at2"/>
<keyword evidence="7" id="KW-0547">Nucleotide-binding</keyword>
<dbReference type="SUPFAM" id="SSF55874">
    <property type="entry name" value="ATPase domain of HSP90 chaperone/DNA topoisomerase II/histidine kinase"/>
    <property type="match status" value="1"/>
</dbReference>
<dbReference type="PANTHER" id="PTHR43395:SF1">
    <property type="entry name" value="CHEMOTAXIS PROTEIN CHEA"/>
    <property type="match status" value="1"/>
</dbReference>
<evidence type="ECO:0000256" key="10">
    <source>
        <dbReference type="ARBA" id="ARBA00023012"/>
    </source>
</evidence>
<dbReference type="CDD" id="cd00731">
    <property type="entry name" value="CheA_reg"/>
    <property type="match status" value="1"/>
</dbReference>
<dbReference type="InterPro" id="IPR036890">
    <property type="entry name" value="HATPase_C_sf"/>
</dbReference>
<evidence type="ECO:0000256" key="1">
    <source>
        <dbReference type="ARBA" id="ARBA00000085"/>
    </source>
</evidence>
<dbReference type="Gene3D" id="1.10.287.560">
    <property type="entry name" value="Histidine kinase CheA-like, homodimeric domain"/>
    <property type="match status" value="1"/>
</dbReference>
<dbReference type="InterPro" id="IPR036097">
    <property type="entry name" value="HisK_dim/P_sf"/>
</dbReference>
<dbReference type="Gene3D" id="3.30.565.10">
    <property type="entry name" value="Histidine kinase-like ATPase, C-terminal domain"/>
    <property type="match status" value="1"/>
</dbReference>
<gene>
    <name evidence="11" type="ORF">CBF32_10430</name>
</gene>
<evidence type="ECO:0000313" key="12">
    <source>
        <dbReference type="Proteomes" id="UP000288197"/>
    </source>
</evidence>
<evidence type="ECO:0000256" key="7">
    <source>
        <dbReference type="ARBA" id="ARBA00022741"/>
    </source>
</evidence>
<dbReference type="SUPFAM" id="SSF55052">
    <property type="entry name" value="CheY-binding domain of CheA"/>
    <property type="match status" value="1"/>
</dbReference>
<dbReference type="InterPro" id="IPR004358">
    <property type="entry name" value="Sig_transdc_His_kin-like_C"/>
</dbReference>
<dbReference type="InterPro" id="IPR005467">
    <property type="entry name" value="His_kinase_dom"/>
</dbReference>
<dbReference type="InterPro" id="IPR002545">
    <property type="entry name" value="CheW-lke_dom"/>
</dbReference>
<dbReference type="Pfam" id="PF02895">
    <property type="entry name" value="H-kinase_dim"/>
    <property type="match status" value="1"/>
</dbReference>
<dbReference type="Pfam" id="PF02518">
    <property type="entry name" value="HATPase_c"/>
    <property type="match status" value="1"/>
</dbReference>
<comment type="catalytic activity">
    <reaction evidence="1">
        <text>ATP + protein L-histidine = ADP + protein N-phospho-L-histidine.</text>
        <dbReference type="EC" id="2.7.13.3"/>
    </reaction>
</comment>
<dbReference type="EC" id="2.7.13.3" evidence="2"/>
<dbReference type="SUPFAM" id="SSF50341">
    <property type="entry name" value="CheW-like"/>
    <property type="match status" value="1"/>
</dbReference>
<dbReference type="InterPro" id="IPR036061">
    <property type="entry name" value="CheW-like_dom_sf"/>
</dbReference>
<evidence type="ECO:0000256" key="5">
    <source>
        <dbReference type="ARBA" id="ARBA00022553"/>
    </source>
</evidence>
<sequence>MDENEKYRDLFFEETDEHLENLNDGVLTLESNPESEETIDSIFRSAHTLKGMAATMGYETMAKLTHKMENVFQYFKNKTIEVNSDSISLIFDCLDALAEIVENLRDEEAIDSSEISHLIQRLEEIEASESKEVEESIEIIEKINFPIEFLSEEDINLINQLKDTSFNAYCVSIRLDKECSLKGPRVFLIMDRVNELGEVSYSFPDTETLEQGEFGQDFHFILISENTIEEIRDNILSNSDIENLLVLNAEECLNDSSIEKVIMEKNENPDVKEIEVLQSKIKKVTKHEQQTIKVDLEKLDTFMNLVSELVVYRTRLENITLTDNKNEIKEPLTEVARITSELQDLVLKIRMQQVSVVMNRFPRVIRDLSRDLNKEMTLIIEGEDTELDRTVVSELSEPLIHLIRNSADHGIESPERRIELGKSTVGEIKITAFQQGNRVIITVSDDGKGLNPTLIKKSAEEKGIITDGLSEKEILHLIFHPGFSTAKKITNVSGRGVGMDVVHSKISELGGTIDLQSTVDVGSTFTINLPLTLSIIQSLMVKVSGELFALPQGAIEKVVEVSESDIKQVHMQEVYMYQHTAIPVIRLDKVLGLNNKDSDFKEKPHLILVLLGKKYYALMVDELVGQQEIVIKKLGRELRHLKKYLGATILGNGDIAMILDTNVICSEDSVTSL</sequence>
<dbReference type="PROSITE" id="PS50109">
    <property type="entry name" value="HIS_KIN"/>
    <property type="match status" value="1"/>
</dbReference>
<dbReference type="Pfam" id="PF01584">
    <property type="entry name" value="CheW"/>
    <property type="match status" value="1"/>
</dbReference>
<dbReference type="Gene3D" id="2.30.30.40">
    <property type="entry name" value="SH3 Domains"/>
    <property type="match status" value="1"/>
</dbReference>
<dbReference type="PANTHER" id="PTHR43395">
    <property type="entry name" value="SENSOR HISTIDINE KINASE CHEA"/>
    <property type="match status" value="1"/>
</dbReference>
<evidence type="ECO:0000313" key="11">
    <source>
        <dbReference type="EMBL" id="RSU00782.1"/>
    </source>
</evidence>
<dbReference type="GO" id="GO:0005524">
    <property type="term" value="F:ATP binding"/>
    <property type="evidence" value="ECO:0007669"/>
    <property type="project" value="UniProtKB-KW"/>
</dbReference>
<proteinExistence type="predicted"/>
<keyword evidence="6" id="KW-0808">Transferase</keyword>
<dbReference type="CDD" id="cd16916">
    <property type="entry name" value="HATPase_CheA-like"/>
    <property type="match status" value="1"/>
</dbReference>
<organism evidence="11 12">
    <name type="scientific">Vagococcus fluvialis</name>
    <dbReference type="NCBI Taxonomy" id="2738"/>
    <lineage>
        <taxon>Bacteria</taxon>
        <taxon>Bacillati</taxon>
        <taxon>Bacillota</taxon>
        <taxon>Bacilli</taxon>
        <taxon>Lactobacillales</taxon>
        <taxon>Enterococcaceae</taxon>
        <taxon>Vagococcus</taxon>
    </lineage>
</organism>
<dbReference type="Proteomes" id="UP000288197">
    <property type="component" value="Unassembled WGS sequence"/>
</dbReference>
<name>A0A369ASF0_9ENTE</name>
<dbReference type="Pfam" id="PF01627">
    <property type="entry name" value="Hpt"/>
    <property type="match status" value="1"/>
</dbReference>
<dbReference type="CDD" id="cd00088">
    <property type="entry name" value="HPT"/>
    <property type="match status" value="1"/>
</dbReference>
<dbReference type="PROSITE" id="PS50851">
    <property type="entry name" value="CHEW"/>
    <property type="match status" value="1"/>
</dbReference>
<dbReference type="SMART" id="SM00073">
    <property type="entry name" value="HPT"/>
    <property type="match status" value="1"/>
</dbReference>
<evidence type="ECO:0000256" key="9">
    <source>
        <dbReference type="ARBA" id="ARBA00022840"/>
    </source>
</evidence>
<dbReference type="InterPro" id="IPR004105">
    <property type="entry name" value="CheA-like_dim"/>
</dbReference>
<dbReference type="PRINTS" id="PR00344">
    <property type="entry name" value="BCTRLSENSOR"/>
</dbReference>
<dbReference type="InterPro" id="IPR035891">
    <property type="entry name" value="CheY-binding_CheA"/>
</dbReference>
<keyword evidence="10" id="KW-0902">Two-component regulatory system</keyword>
<dbReference type="Gene3D" id="1.20.120.160">
    <property type="entry name" value="HPT domain"/>
    <property type="match status" value="1"/>
</dbReference>
<dbReference type="InterPro" id="IPR036641">
    <property type="entry name" value="HPT_dom_sf"/>
</dbReference>
<keyword evidence="12" id="KW-1185">Reference proteome</keyword>
<evidence type="ECO:0000256" key="8">
    <source>
        <dbReference type="ARBA" id="ARBA00022777"/>
    </source>
</evidence>
<keyword evidence="4" id="KW-0145">Chemotaxis</keyword>
<dbReference type="GO" id="GO:0005737">
    <property type="term" value="C:cytoplasm"/>
    <property type="evidence" value="ECO:0007669"/>
    <property type="project" value="InterPro"/>
</dbReference>